<feature type="domain" description="Tyr recombinase" evidence="6">
    <location>
        <begin position="202"/>
        <end position="384"/>
    </location>
</feature>
<dbReference type="EMBL" id="CP011120">
    <property type="protein sequence ID" value="ANA14203.1"/>
    <property type="molecule type" value="Genomic_DNA"/>
</dbReference>
<proteinExistence type="inferred from homology"/>
<name>A0ABM6AKL9_9PROT</name>
<sequence length="410" mass="47011">MLTDTKVKTAKAEERAYRLSDSEGLFVHVMPTGKKFWRLRYRIDGKEQTLTLGPYPSVGLREARMLRDNAKDLLRQGIDPNKAGKITHLLAEPQQKDNFEAVAREWYEQRKDLWRPRHAHDVIHSLERDVFPHIGHLPPGQITPRVVLHILKGIEDRGAIETAHRIRQRMSDVFVHAIATERADTDPAGIVKPALRPVIRNRQPAITDLEQAREMIAHVESCVAHPVTLLAFRLLYLTAVRPGEVRAAMWDEFHGLDSQDPVWVIPAERMKMSREHIVPLSPQAVAVVQAVRPFSSRWPHLFPNTRRPKLPMSENAIGYLINRAGYHGRHVPHGFRSTFSSNMNERFPLDHDVIELMLAHASKDKVAAAYNRALYIDRRRELASIWSRLILDGQKTVDELVSAHRRPVKI</sequence>
<evidence type="ECO:0000256" key="3">
    <source>
        <dbReference type="ARBA" id="ARBA00023125"/>
    </source>
</evidence>
<evidence type="ECO:0000313" key="8">
    <source>
        <dbReference type="EMBL" id="ANA14203.1"/>
    </source>
</evidence>
<dbReference type="InterPro" id="IPR038488">
    <property type="entry name" value="Integrase_DNA-bd_sf"/>
</dbReference>
<gene>
    <name evidence="8" type="ORF">WG31_09475</name>
</gene>
<dbReference type="PROSITE" id="PS51900">
    <property type="entry name" value="CB"/>
    <property type="match status" value="1"/>
</dbReference>
<evidence type="ECO:0000256" key="2">
    <source>
        <dbReference type="ARBA" id="ARBA00022908"/>
    </source>
</evidence>
<dbReference type="Proteomes" id="UP000076595">
    <property type="component" value="Chromosome"/>
</dbReference>
<evidence type="ECO:0000259" key="6">
    <source>
        <dbReference type="PROSITE" id="PS51898"/>
    </source>
</evidence>
<comment type="similarity">
    <text evidence="1">Belongs to the 'phage' integrase family.</text>
</comment>
<dbReference type="InterPro" id="IPR025166">
    <property type="entry name" value="Integrase_DNA_bind_dom"/>
</dbReference>
<dbReference type="RefSeq" id="WP_063354371.1">
    <property type="nucleotide sequence ID" value="NZ_CP011120.1"/>
</dbReference>
<dbReference type="Pfam" id="PF00589">
    <property type="entry name" value="Phage_integrase"/>
    <property type="match status" value="1"/>
</dbReference>
<evidence type="ECO:0000256" key="1">
    <source>
        <dbReference type="ARBA" id="ARBA00008857"/>
    </source>
</evidence>
<dbReference type="PANTHER" id="PTHR30629">
    <property type="entry name" value="PROPHAGE INTEGRASE"/>
    <property type="match status" value="1"/>
</dbReference>
<keyword evidence="4" id="KW-0233">DNA recombination</keyword>
<organism evidence="8 9">
    <name type="scientific">Acetobacter oryzifermentans</name>
    <dbReference type="NCBI Taxonomy" id="1633874"/>
    <lineage>
        <taxon>Bacteria</taxon>
        <taxon>Pseudomonadati</taxon>
        <taxon>Pseudomonadota</taxon>
        <taxon>Alphaproteobacteria</taxon>
        <taxon>Acetobacterales</taxon>
        <taxon>Acetobacteraceae</taxon>
        <taxon>Acetobacter</taxon>
    </lineage>
</organism>
<dbReference type="InterPro" id="IPR010998">
    <property type="entry name" value="Integrase_recombinase_N"/>
</dbReference>
<accession>A0ABM6AKL9</accession>
<dbReference type="InterPro" id="IPR013762">
    <property type="entry name" value="Integrase-like_cat_sf"/>
</dbReference>
<dbReference type="PANTHER" id="PTHR30629:SF2">
    <property type="entry name" value="PROPHAGE INTEGRASE INTS-RELATED"/>
    <property type="match status" value="1"/>
</dbReference>
<reference evidence="8 9" key="1">
    <citation type="submission" date="2015-03" db="EMBL/GenBank/DDBJ databases">
        <title>Genome study of Acetobacter sp. SLV-7.</title>
        <authorList>
            <person name="Cho G.Y."/>
            <person name="Jeon C.O."/>
        </authorList>
    </citation>
    <scope>NUCLEOTIDE SEQUENCE [LARGE SCALE GENOMIC DNA]</scope>
    <source>
        <strain evidence="8 9">SLV-7</strain>
    </source>
</reference>
<dbReference type="InterPro" id="IPR011010">
    <property type="entry name" value="DNA_brk_join_enz"/>
</dbReference>
<dbReference type="PROSITE" id="PS51898">
    <property type="entry name" value="TYR_RECOMBINASE"/>
    <property type="match status" value="1"/>
</dbReference>
<dbReference type="Gene3D" id="3.30.160.390">
    <property type="entry name" value="Integrase, DNA-binding domain"/>
    <property type="match status" value="1"/>
</dbReference>
<dbReference type="Gene3D" id="1.10.443.10">
    <property type="entry name" value="Intergrase catalytic core"/>
    <property type="match status" value="1"/>
</dbReference>
<dbReference type="CDD" id="cd00801">
    <property type="entry name" value="INT_P4_C"/>
    <property type="match status" value="1"/>
</dbReference>
<protein>
    <submittedName>
        <fullName evidence="8">Integrase</fullName>
    </submittedName>
</protein>
<dbReference type="InterPro" id="IPR050808">
    <property type="entry name" value="Phage_Integrase"/>
</dbReference>
<dbReference type="SUPFAM" id="SSF56349">
    <property type="entry name" value="DNA breaking-rejoining enzymes"/>
    <property type="match status" value="1"/>
</dbReference>
<evidence type="ECO:0000256" key="4">
    <source>
        <dbReference type="ARBA" id="ARBA00023172"/>
    </source>
</evidence>
<keyword evidence="9" id="KW-1185">Reference proteome</keyword>
<keyword evidence="2" id="KW-0229">DNA integration</keyword>
<dbReference type="Pfam" id="PF13356">
    <property type="entry name" value="Arm-DNA-bind_3"/>
    <property type="match status" value="1"/>
</dbReference>
<evidence type="ECO:0000259" key="7">
    <source>
        <dbReference type="PROSITE" id="PS51900"/>
    </source>
</evidence>
<evidence type="ECO:0000313" key="9">
    <source>
        <dbReference type="Proteomes" id="UP000076595"/>
    </source>
</evidence>
<dbReference type="Gene3D" id="1.10.150.130">
    <property type="match status" value="1"/>
</dbReference>
<keyword evidence="3 5" id="KW-0238">DNA-binding</keyword>
<feature type="domain" description="Core-binding (CB)" evidence="7">
    <location>
        <begin position="97"/>
        <end position="178"/>
    </location>
</feature>
<dbReference type="Pfam" id="PF22022">
    <property type="entry name" value="Phage_int_M"/>
    <property type="match status" value="1"/>
</dbReference>
<dbReference type="InterPro" id="IPR053876">
    <property type="entry name" value="Phage_int_M"/>
</dbReference>
<dbReference type="InterPro" id="IPR002104">
    <property type="entry name" value="Integrase_catalytic"/>
</dbReference>
<dbReference type="InterPro" id="IPR044068">
    <property type="entry name" value="CB"/>
</dbReference>
<evidence type="ECO:0000256" key="5">
    <source>
        <dbReference type="PROSITE-ProRule" id="PRU01248"/>
    </source>
</evidence>